<reference evidence="2 3" key="1">
    <citation type="submission" date="2016-08" db="EMBL/GenBank/DDBJ databases">
        <title>Genomes of anaerobic fungi encode conserved fungal cellulosomes for biomass hydrolysis.</title>
        <authorList>
            <consortium name="DOE Joint Genome Institute"/>
            <person name="Haitjema C.H."/>
            <person name="Gilmore S.P."/>
            <person name="Henske J.K."/>
            <person name="Solomon K.V."/>
            <person name="De Groot R."/>
            <person name="Kuo A."/>
            <person name="Mondo S.J."/>
            <person name="Salamov A.A."/>
            <person name="Labutti K."/>
            <person name="Zhao Z."/>
            <person name="Chiniquy J."/>
            <person name="Barry K."/>
            <person name="Brewer H.M."/>
            <person name="Purvine S.O."/>
            <person name="Wright A.T."/>
            <person name="Boxma B."/>
            <person name="Van Alen T."/>
            <person name="Hackstein J.H."/>
            <person name="Baker S.E."/>
            <person name="Grigoriev I.V."/>
            <person name="O'Malley M.A."/>
        </authorList>
    </citation>
    <scope>NUCLEOTIDE SEQUENCE [LARGE SCALE GENOMIC DNA]</scope>
    <source>
        <strain evidence="3">finn</strain>
    </source>
</reference>
<dbReference type="OrthoDB" id="10426101at2759"/>
<dbReference type="Proteomes" id="UP000193719">
    <property type="component" value="Unassembled WGS sequence"/>
</dbReference>
<name>A0A1Y1VD81_9FUNG</name>
<proteinExistence type="predicted"/>
<gene>
    <name evidence="2" type="ORF">BCR36DRAFT_582555</name>
</gene>
<keyword evidence="1" id="KW-0175">Coiled coil</keyword>
<protein>
    <submittedName>
        <fullName evidence="2">Uncharacterized protein</fullName>
    </submittedName>
</protein>
<evidence type="ECO:0000256" key="1">
    <source>
        <dbReference type="SAM" id="Coils"/>
    </source>
</evidence>
<dbReference type="AlphaFoldDB" id="A0A1Y1VD81"/>
<evidence type="ECO:0000313" key="2">
    <source>
        <dbReference type="EMBL" id="ORX52618.1"/>
    </source>
</evidence>
<feature type="coiled-coil region" evidence="1">
    <location>
        <begin position="49"/>
        <end position="76"/>
    </location>
</feature>
<dbReference type="EMBL" id="MCFH01000015">
    <property type="protein sequence ID" value="ORX52618.1"/>
    <property type="molecule type" value="Genomic_DNA"/>
</dbReference>
<reference evidence="2 3" key="2">
    <citation type="submission" date="2016-08" db="EMBL/GenBank/DDBJ databases">
        <title>Pervasive Adenine N6-methylation of Active Genes in Fungi.</title>
        <authorList>
            <consortium name="DOE Joint Genome Institute"/>
            <person name="Mondo S.J."/>
            <person name="Dannebaum R.O."/>
            <person name="Kuo R.C."/>
            <person name="Labutti K."/>
            <person name="Haridas S."/>
            <person name="Kuo A."/>
            <person name="Salamov A."/>
            <person name="Ahrendt S.R."/>
            <person name="Lipzen A."/>
            <person name="Sullivan W."/>
            <person name="Andreopoulos W.B."/>
            <person name="Clum A."/>
            <person name="Lindquist E."/>
            <person name="Daum C."/>
            <person name="Ramamoorthy G.K."/>
            <person name="Gryganskyi A."/>
            <person name="Culley D."/>
            <person name="Magnuson J.K."/>
            <person name="James T.Y."/>
            <person name="O'Malley M.A."/>
            <person name="Stajich J.E."/>
            <person name="Spatafora J.W."/>
            <person name="Visel A."/>
            <person name="Grigoriev I.V."/>
        </authorList>
    </citation>
    <scope>NUCLEOTIDE SEQUENCE [LARGE SCALE GENOMIC DNA]</scope>
    <source>
        <strain evidence="3">finn</strain>
    </source>
</reference>
<evidence type="ECO:0000313" key="3">
    <source>
        <dbReference type="Proteomes" id="UP000193719"/>
    </source>
</evidence>
<keyword evidence="3" id="KW-1185">Reference proteome</keyword>
<organism evidence="2 3">
    <name type="scientific">Piromyces finnis</name>
    <dbReference type="NCBI Taxonomy" id="1754191"/>
    <lineage>
        <taxon>Eukaryota</taxon>
        <taxon>Fungi</taxon>
        <taxon>Fungi incertae sedis</taxon>
        <taxon>Chytridiomycota</taxon>
        <taxon>Chytridiomycota incertae sedis</taxon>
        <taxon>Neocallimastigomycetes</taxon>
        <taxon>Neocallimastigales</taxon>
        <taxon>Neocallimastigaceae</taxon>
        <taxon>Piromyces</taxon>
    </lineage>
</organism>
<sequence length="76" mass="9112">MATTYINPDTVPIDVEILSEKYLTENQVNISLEKFMNRDSSRDVKEDVLYQIEEFRNELKARIEEKKEEKEKKDDE</sequence>
<comment type="caution">
    <text evidence="2">The sequence shown here is derived from an EMBL/GenBank/DDBJ whole genome shotgun (WGS) entry which is preliminary data.</text>
</comment>
<accession>A0A1Y1VD81</accession>